<keyword evidence="1" id="KW-1003">Cell membrane</keyword>
<dbReference type="InterPro" id="IPR004679">
    <property type="entry name" value="2-OHcarboxylate_transport"/>
</dbReference>
<feature type="transmembrane region" description="Helical" evidence="3">
    <location>
        <begin position="328"/>
        <end position="348"/>
    </location>
</feature>
<dbReference type="RefSeq" id="WP_146945790.1">
    <property type="nucleotide sequence ID" value="NZ_VOQF01000001.1"/>
</dbReference>
<comment type="similarity">
    <text evidence="1">Belongs to the 2-hydroxycarboxylate transporter (2-HCT) (TC 2.A.24) family.</text>
</comment>
<comment type="subcellular location">
    <subcellularLocation>
        <location evidence="1">Cell membrane</location>
    </subcellularLocation>
</comment>
<comment type="caution">
    <text evidence="4">The sequence shown here is derived from an EMBL/GenBank/DDBJ whole genome shotgun (WGS) entry which is preliminary data.</text>
</comment>
<keyword evidence="5" id="KW-1185">Reference proteome</keyword>
<dbReference type="AlphaFoldDB" id="A0A5C6W911"/>
<evidence type="ECO:0000256" key="1">
    <source>
        <dbReference type="PIRNR" id="PIRNR005348"/>
    </source>
</evidence>
<dbReference type="GO" id="GO:0008514">
    <property type="term" value="F:organic anion transmembrane transporter activity"/>
    <property type="evidence" value="ECO:0007669"/>
    <property type="project" value="InterPro"/>
</dbReference>
<reference evidence="4 5" key="1">
    <citation type="journal article" date="2005" name="Int. J. Syst. Evol. Microbiol.">
        <title>Bacillus litoralis sp. nov., isolated from a tidal flat of the Yellow Sea in Korea.</title>
        <authorList>
            <person name="Yoon J.H."/>
            <person name="Oh T.K."/>
        </authorList>
    </citation>
    <scope>NUCLEOTIDE SEQUENCE [LARGE SCALE GENOMIC DNA]</scope>
    <source>
        <strain evidence="4 5">SW-211</strain>
    </source>
</reference>
<dbReference type="Proteomes" id="UP000321363">
    <property type="component" value="Unassembled WGS sequence"/>
</dbReference>
<feature type="transmembrane region" description="Helical" evidence="3">
    <location>
        <begin position="155"/>
        <end position="179"/>
    </location>
</feature>
<dbReference type="EMBL" id="VOQF01000001">
    <property type="protein sequence ID" value="TXC92928.1"/>
    <property type="molecule type" value="Genomic_DNA"/>
</dbReference>
<gene>
    <name evidence="4" type="ORF">FS935_01670</name>
</gene>
<dbReference type="Pfam" id="PF03390">
    <property type="entry name" value="2HCT"/>
    <property type="match status" value="1"/>
</dbReference>
<feature type="transmembrane region" description="Helical" evidence="3">
    <location>
        <begin position="425"/>
        <end position="445"/>
    </location>
</feature>
<feature type="transmembrane region" description="Helical" evidence="3">
    <location>
        <begin position="217"/>
        <end position="241"/>
    </location>
</feature>
<evidence type="ECO:0000313" key="5">
    <source>
        <dbReference type="Proteomes" id="UP000321363"/>
    </source>
</evidence>
<accession>A0A5C6W911</accession>
<keyword evidence="3" id="KW-1133">Transmembrane helix</keyword>
<feature type="transmembrane region" description="Helical" evidence="3">
    <location>
        <begin position="60"/>
        <end position="79"/>
    </location>
</feature>
<dbReference type="PANTHER" id="PTHR40033:SF1">
    <property type="entry name" value="CITRATE-SODIUM SYMPORTER"/>
    <property type="match status" value="1"/>
</dbReference>
<evidence type="ECO:0000313" key="4">
    <source>
        <dbReference type="EMBL" id="TXC92928.1"/>
    </source>
</evidence>
<name>A0A5C6W911_9BACI</name>
<keyword evidence="1 3" id="KW-0472">Membrane</keyword>
<keyword evidence="3" id="KW-0812">Transmembrane</keyword>
<feature type="transmembrane region" description="Helical" evidence="3">
    <location>
        <begin position="86"/>
        <end position="106"/>
    </location>
</feature>
<feature type="transmembrane region" description="Helical" evidence="3">
    <location>
        <begin position="392"/>
        <end position="413"/>
    </location>
</feature>
<feature type="compositionally biased region" description="Polar residues" evidence="2">
    <location>
        <begin position="1"/>
        <end position="10"/>
    </location>
</feature>
<feature type="transmembrane region" description="Helical" evidence="3">
    <location>
        <begin position="126"/>
        <end position="143"/>
    </location>
</feature>
<dbReference type="GO" id="GO:0005886">
    <property type="term" value="C:plasma membrane"/>
    <property type="evidence" value="ECO:0007669"/>
    <property type="project" value="UniProtKB-SubCell"/>
</dbReference>
<dbReference type="PANTHER" id="PTHR40033">
    <property type="entry name" value="NA(+)-MALATE SYMPORTER"/>
    <property type="match status" value="1"/>
</dbReference>
<feature type="transmembrane region" description="Helical" evidence="3">
    <location>
        <begin position="275"/>
        <end position="293"/>
    </location>
</feature>
<feature type="region of interest" description="Disordered" evidence="2">
    <location>
        <begin position="1"/>
        <end position="21"/>
    </location>
</feature>
<sequence>MSQPAKQYSNENEDKTKKPKNLRVQSLAENNMNIFNIPIAWFLLFAVITLTSMYTGNLPGGMIGALLVMIVLGEVFGWVGDRLPIVKTFLGGGAIVAIFGSAYMVYSGLLPETITTTVTDFMKTGGFLDFYIAALITGSILGMNSKILLKVGLRYFIPIGGAILGAILLTGIVGSFVGFTVQEAILVMAMPIMGGGMGAGAVPMSQIYSELLGNEPSYYISMLVPALALGNVFAIVLASLLDRLGTRFPSLTGNGQLIQGFNYEKPKMTYDIKKMGAGMLAALTFFTVGALLASFIPLHAYAIMIIIVAISKIANVIPSSVVEGASQWYQFVASNWTFALLFGIGVAYTDLATVLEALTLQYILTVFAVVLGAVIGAGLLGRLVGFYPIEAAITAGLCMANMGGTGDVAVLSASKRMELMPFAQISSRLGGALILLLVGLLIPLVT</sequence>
<feature type="transmembrane region" description="Helical" evidence="3">
    <location>
        <begin position="300"/>
        <end position="322"/>
    </location>
</feature>
<dbReference type="OrthoDB" id="8584824at2"/>
<evidence type="ECO:0000256" key="3">
    <source>
        <dbReference type="SAM" id="Phobius"/>
    </source>
</evidence>
<feature type="transmembrane region" description="Helical" evidence="3">
    <location>
        <begin position="33"/>
        <end position="54"/>
    </location>
</feature>
<protein>
    <submittedName>
        <fullName evidence="4">2-hydroxycarboxylate transporter family protein</fullName>
    </submittedName>
</protein>
<feature type="transmembrane region" description="Helical" evidence="3">
    <location>
        <begin position="360"/>
        <end position="380"/>
    </location>
</feature>
<proteinExistence type="inferred from homology"/>
<organism evidence="4 5">
    <name type="scientific">Metabacillus litoralis</name>
    <dbReference type="NCBI Taxonomy" id="152268"/>
    <lineage>
        <taxon>Bacteria</taxon>
        <taxon>Bacillati</taxon>
        <taxon>Bacillota</taxon>
        <taxon>Bacilli</taxon>
        <taxon>Bacillales</taxon>
        <taxon>Bacillaceae</taxon>
        <taxon>Metabacillus</taxon>
    </lineage>
</organism>
<evidence type="ECO:0000256" key="2">
    <source>
        <dbReference type="SAM" id="MobiDB-lite"/>
    </source>
</evidence>
<dbReference type="PIRSF" id="PIRSF005348">
    <property type="entry name" value="YxkH"/>
    <property type="match status" value="1"/>
</dbReference>
<dbReference type="GO" id="GO:0015293">
    <property type="term" value="F:symporter activity"/>
    <property type="evidence" value="ECO:0007669"/>
    <property type="project" value="UniProtKB-UniRule"/>
</dbReference>
<keyword evidence="1" id="KW-0769">Symport</keyword>
<keyword evidence="1" id="KW-0813">Transport</keyword>